<evidence type="ECO:0000313" key="1">
    <source>
        <dbReference type="Proteomes" id="UP000790787"/>
    </source>
</evidence>
<reference evidence="1" key="1">
    <citation type="journal article" date="2014" name="Nat. Commun.">
        <title>The tobacco genome sequence and its comparison with those of tomato and potato.</title>
        <authorList>
            <person name="Sierro N."/>
            <person name="Battey J.N."/>
            <person name="Ouadi S."/>
            <person name="Bakaher N."/>
            <person name="Bovet L."/>
            <person name="Willig A."/>
            <person name="Goepfert S."/>
            <person name="Peitsch M.C."/>
            <person name="Ivanov N.V."/>
        </authorList>
    </citation>
    <scope>NUCLEOTIDE SEQUENCE [LARGE SCALE GENOMIC DNA]</scope>
</reference>
<dbReference type="Proteomes" id="UP000790787">
    <property type="component" value="Chromosome 1"/>
</dbReference>
<sequence>MGEIERRLRCLNVVIIGRRSIMIPIKWSRLVTNANGKDQSPRAISLPNNEAKSVTTFLKKNILTRFGTPRAILSDGGSHFSNKAFMGLLEKYGIKHKVATTYHPQLSGQVEVSKGEIKSILAKTVNANRTDWSRKLDDALWHTARCTKLLLALLFIG</sequence>
<accession>A0AC58RU00</accession>
<dbReference type="RefSeq" id="XP_075076204.1">
    <property type="nucleotide sequence ID" value="XM_075220103.1"/>
</dbReference>
<keyword evidence="1" id="KW-1185">Reference proteome</keyword>
<name>A0AC58RU00_TOBAC</name>
<protein>
    <submittedName>
        <fullName evidence="2">Uncharacterized protein LOC142162923</fullName>
    </submittedName>
</protein>
<organism evidence="1 2">
    <name type="scientific">Nicotiana tabacum</name>
    <name type="common">Common tobacco</name>
    <dbReference type="NCBI Taxonomy" id="4097"/>
    <lineage>
        <taxon>Eukaryota</taxon>
        <taxon>Viridiplantae</taxon>
        <taxon>Streptophyta</taxon>
        <taxon>Embryophyta</taxon>
        <taxon>Tracheophyta</taxon>
        <taxon>Spermatophyta</taxon>
        <taxon>Magnoliopsida</taxon>
        <taxon>eudicotyledons</taxon>
        <taxon>Gunneridae</taxon>
        <taxon>Pentapetalae</taxon>
        <taxon>asterids</taxon>
        <taxon>lamiids</taxon>
        <taxon>Solanales</taxon>
        <taxon>Solanaceae</taxon>
        <taxon>Nicotianoideae</taxon>
        <taxon>Nicotianeae</taxon>
        <taxon>Nicotiana</taxon>
    </lineage>
</organism>
<gene>
    <name evidence="2" type="primary">LOC142162923</name>
</gene>
<reference evidence="2" key="2">
    <citation type="submission" date="2025-08" db="UniProtKB">
        <authorList>
            <consortium name="RefSeq"/>
        </authorList>
    </citation>
    <scope>IDENTIFICATION</scope>
    <source>
        <tissue evidence="2">Leaf</tissue>
    </source>
</reference>
<proteinExistence type="predicted"/>
<evidence type="ECO:0000313" key="2">
    <source>
        <dbReference type="RefSeq" id="XP_075076204.1"/>
    </source>
</evidence>